<evidence type="ECO:0000256" key="1">
    <source>
        <dbReference type="SAM" id="MobiDB-lite"/>
    </source>
</evidence>
<reference evidence="2 3" key="1">
    <citation type="submission" date="2023-11" db="EMBL/GenBank/DDBJ databases">
        <title>An acidophilic fungus is an integral part of prey digestion in a carnivorous sundew plant.</title>
        <authorList>
            <person name="Tsai I.J."/>
        </authorList>
    </citation>
    <scope>NUCLEOTIDE SEQUENCE [LARGE SCALE GENOMIC DNA]</scope>
    <source>
        <strain evidence="2">169a</strain>
    </source>
</reference>
<keyword evidence="3" id="KW-1185">Reference proteome</keyword>
<protein>
    <submittedName>
        <fullName evidence="2">Uncharacterized protein</fullName>
    </submittedName>
</protein>
<dbReference type="InterPro" id="IPR038883">
    <property type="entry name" value="AN11006-like"/>
</dbReference>
<dbReference type="EMBL" id="CP138583">
    <property type="protein sequence ID" value="WPH00460.1"/>
    <property type="molecule type" value="Genomic_DNA"/>
</dbReference>
<evidence type="ECO:0000313" key="3">
    <source>
        <dbReference type="Proteomes" id="UP001303373"/>
    </source>
</evidence>
<name>A0AAQ3M318_9PEZI</name>
<accession>A0AAQ3M318</accession>
<dbReference type="PANTHER" id="PTHR42085">
    <property type="entry name" value="F-BOX DOMAIN-CONTAINING PROTEIN"/>
    <property type="match status" value="1"/>
</dbReference>
<evidence type="ECO:0000313" key="2">
    <source>
        <dbReference type="EMBL" id="WPH00460.1"/>
    </source>
</evidence>
<dbReference type="AlphaFoldDB" id="A0AAQ3M318"/>
<proteinExistence type="predicted"/>
<dbReference type="Proteomes" id="UP001303373">
    <property type="component" value="Chromosome 4"/>
</dbReference>
<gene>
    <name evidence="2" type="ORF">R9X50_00328900</name>
</gene>
<dbReference type="PANTHER" id="PTHR42085:SF1">
    <property type="entry name" value="F-BOX DOMAIN-CONTAINING PROTEIN"/>
    <property type="match status" value="1"/>
</dbReference>
<sequence>MQSPCCSPHTPLGIESSHCVPLKSIEQYAAAMARAQHARSPSSELGPGDFAVDYNSRTGRPNRKLRAPAHSPFLDSALAMSDGETEEEECGASRSRKRRRSPSPALPVCPDEYARMSGTPDIDTDDDAIQVHGPAKFPQLPAQQPPQQQLVRQITIKDVTINIPAGHQGPIMLHLDAGLACSTTFPTDNSQEMLLQRTAHGPSKRLRTQDVDVTSAPRPKRAGFLDLPAELRNEIYRMAFVRKNRLNFGSPKNFSRSAAFLRTCSQVHQEGREILYGENEFYFNRRTSRYGSFWEDGWRELGFKSVRQFVKSIGVTNLSLMRHVSFQFDDATPCLNPGNMTHEERRFVHDDVLISILRHLGDYAQLQRFDMNFHGRRRVERSDDRFLDCMKRIQADDVRFVPYPIGLQTAYAMESKQEESVRKMLLKSMIRKTKLYDQ</sequence>
<feature type="region of interest" description="Disordered" evidence="1">
    <location>
        <begin position="38"/>
        <end position="113"/>
    </location>
</feature>
<organism evidence="2 3">
    <name type="scientific">Acrodontium crateriforme</name>
    <dbReference type="NCBI Taxonomy" id="150365"/>
    <lineage>
        <taxon>Eukaryota</taxon>
        <taxon>Fungi</taxon>
        <taxon>Dikarya</taxon>
        <taxon>Ascomycota</taxon>
        <taxon>Pezizomycotina</taxon>
        <taxon>Dothideomycetes</taxon>
        <taxon>Dothideomycetidae</taxon>
        <taxon>Mycosphaerellales</taxon>
        <taxon>Teratosphaeriaceae</taxon>
        <taxon>Acrodontium</taxon>
    </lineage>
</organism>